<feature type="transmembrane region" description="Helical" evidence="1">
    <location>
        <begin position="79"/>
        <end position="100"/>
    </location>
</feature>
<reference evidence="3" key="1">
    <citation type="journal article" date="2019" name="Int. J. Syst. Evol. Microbiol.">
        <title>The Global Catalogue of Microorganisms (GCM) 10K type strain sequencing project: providing services to taxonomists for standard genome sequencing and annotation.</title>
        <authorList>
            <consortium name="The Broad Institute Genomics Platform"/>
            <consortium name="The Broad Institute Genome Sequencing Center for Infectious Disease"/>
            <person name="Wu L."/>
            <person name="Ma J."/>
        </authorList>
    </citation>
    <scope>NUCLEOTIDE SEQUENCE [LARGE SCALE GENOMIC DNA]</scope>
    <source>
        <strain evidence="3">KCTC 42501</strain>
    </source>
</reference>
<keyword evidence="1" id="KW-1133">Transmembrane helix</keyword>
<organism evidence="2 3">
    <name type="scientific">Hydrogenophaga luteola</name>
    <dbReference type="NCBI Taxonomy" id="1591122"/>
    <lineage>
        <taxon>Bacteria</taxon>
        <taxon>Pseudomonadati</taxon>
        <taxon>Pseudomonadota</taxon>
        <taxon>Betaproteobacteria</taxon>
        <taxon>Burkholderiales</taxon>
        <taxon>Comamonadaceae</taxon>
        <taxon>Hydrogenophaga</taxon>
    </lineage>
</organism>
<gene>
    <name evidence="2" type="ORF">ACFOPI_02445</name>
</gene>
<dbReference type="Proteomes" id="UP001595729">
    <property type="component" value="Unassembled WGS sequence"/>
</dbReference>
<feature type="transmembrane region" description="Helical" evidence="1">
    <location>
        <begin position="115"/>
        <end position="132"/>
    </location>
</feature>
<dbReference type="EMBL" id="JBHRXX010000001">
    <property type="protein sequence ID" value="MFC3682434.1"/>
    <property type="molecule type" value="Genomic_DNA"/>
</dbReference>
<evidence type="ECO:0000256" key="1">
    <source>
        <dbReference type="SAM" id="Phobius"/>
    </source>
</evidence>
<feature type="transmembrane region" description="Helical" evidence="1">
    <location>
        <begin position="41"/>
        <end position="59"/>
    </location>
</feature>
<dbReference type="PROSITE" id="PS51257">
    <property type="entry name" value="PROKAR_LIPOPROTEIN"/>
    <property type="match status" value="1"/>
</dbReference>
<protein>
    <submittedName>
        <fullName evidence="2">Uncharacterized protein</fullName>
    </submittedName>
</protein>
<accession>A0ABV7VY35</accession>
<evidence type="ECO:0000313" key="2">
    <source>
        <dbReference type="EMBL" id="MFC3682434.1"/>
    </source>
</evidence>
<comment type="caution">
    <text evidence="2">The sequence shown here is derived from an EMBL/GenBank/DDBJ whole genome shotgun (WGS) entry which is preliminary data.</text>
</comment>
<proteinExistence type="predicted"/>
<keyword evidence="3" id="KW-1185">Reference proteome</keyword>
<name>A0ABV7VY35_9BURK</name>
<keyword evidence="1" id="KW-0472">Membrane</keyword>
<keyword evidence="1" id="KW-0812">Transmembrane</keyword>
<feature type="transmembrane region" description="Helical" evidence="1">
    <location>
        <begin position="12"/>
        <end position="35"/>
    </location>
</feature>
<sequence>MTGKEVEAPFPLLLKGCFGVLSGLVLACVTYSIATRTPEDYLLSTAVLTFVWMLFFIHLSMSLASKPGSKPPEPSFRHFIRILSSAVPFAVATYGVGVAAHDAYPWLSTELSKQGPIVVGLMVLLFGLFLFAVRQWSRVLYGASEIMVGVVVAVYRHVPGSSIWTPDAFLLLLTAGIYLVVRGLDNIQQGASRNPPDPITRLWRRFFRRD</sequence>
<feature type="transmembrane region" description="Helical" evidence="1">
    <location>
        <begin position="163"/>
        <end position="181"/>
    </location>
</feature>
<feature type="transmembrane region" description="Helical" evidence="1">
    <location>
        <begin position="139"/>
        <end position="157"/>
    </location>
</feature>
<evidence type="ECO:0000313" key="3">
    <source>
        <dbReference type="Proteomes" id="UP001595729"/>
    </source>
</evidence>